<dbReference type="InterPro" id="IPR037523">
    <property type="entry name" value="VOC_core"/>
</dbReference>
<dbReference type="SUPFAM" id="SSF54593">
    <property type="entry name" value="Glyoxalase/Bleomycin resistance protein/Dihydroxybiphenyl dioxygenase"/>
    <property type="match status" value="1"/>
</dbReference>
<evidence type="ECO:0000313" key="2">
    <source>
        <dbReference type="EMBL" id="PWW23384.1"/>
    </source>
</evidence>
<dbReference type="PROSITE" id="PS51819">
    <property type="entry name" value="VOC"/>
    <property type="match status" value="1"/>
</dbReference>
<evidence type="ECO:0000313" key="3">
    <source>
        <dbReference type="Proteomes" id="UP000246661"/>
    </source>
</evidence>
<dbReference type="OrthoDB" id="9804907at2"/>
<dbReference type="EMBL" id="QGTX01000001">
    <property type="protein sequence ID" value="PWW23384.1"/>
    <property type="molecule type" value="Genomic_DNA"/>
</dbReference>
<dbReference type="Proteomes" id="UP000246661">
    <property type="component" value="Unassembled WGS sequence"/>
</dbReference>
<keyword evidence="3" id="KW-1185">Reference proteome</keyword>
<reference evidence="3" key="1">
    <citation type="submission" date="2018-05" db="EMBL/GenBank/DDBJ databases">
        <authorList>
            <person name="Klenk H.-P."/>
            <person name="Huntemann M."/>
            <person name="Clum A."/>
            <person name="Pillay M."/>
            <person name="Palaniappan K."/>
            <person name="Varghese N."/>
            <person name="Mikhailova N."/>
            <person name="Stamatis D."/>
            <person name="Reddy T."/>
            <person name="Daum C."/>
            <person name="Shapiro N."/>
            <person name="Ivanova N."/>
            <person name="Kyrpides N."/>
            <person name="Woyke T."/>
        </authorList>
    </citation>
    <scope>NUCLEOTIDE SEQUENCE [LARGE SCALE GENOMIC DNA]</scope>
    <source>
        <strain evidence="3">DSM 45417</strain>
    </source>
</reference>
<dbReference type="Pfam" id="PF00903">
    <property type="entry name" value="Glyoxalase"/>
    <property type="match status" value="1"/>
</dbReference>
<protein>
    <submittedName>
        <fullName evidence="2">Glyoxalase/bleomycin resistance protein/dioxygenase superfamily protein</fullName>
    </submittedName>
</protein>
<gene>
    <name evidence="2" type="ORF">JD79_02558</name>
</gene>
<dbReference type="Gene3D" id="3.10.180.10">
    <property type="entry name" value="2,3-Dihydroxybiphenyl 1,2-Dioxygenase, domain 1"/>
    <property type="match status" value="1"/>
</dbReference>
<dbReference type="InterPro" id="IPR029068">
    <property type="entry name" value="Glyas_Bleomycin-R_OHBP_Dase"/>
</dbReference>
<dbReference type="InterPro" id="IPR004360">
    <property type="entry name" value="Glyas_Fos-R_dOase_dom"/>
</dbReference>
<feature type="domain" description="VOC" evidence="1">
    <location>
        <begin position="1"/>
        <end position="49"/>
    </location>
</feature>
<comment type="caution">
    <text evidence="2">The sequence shown here is derived from an EMBL/GenBank/DDBJ whole genome shotgun (WGS) entry which is preliminary data.</text>
</comment>
<name>A0A317QKJ9_9ACTN</name>
<accession>A0A317QKJ9</accession>
<evidence type="ECO:0000259" key="1">
    <source>
        <dbReference type="PROSITE" id="PS51819"/>
    </source>
</evidence>
<dbReference type="AlphaFoldDB" id="A0A317QKJ9"/>
<organism evidence="2 3">
    <name type="scientific">Geodermatophilus normandii</name>
    <dbReference type="NCBI Taxonomy" id="1137989"/>
    <lineage>
        <taxon>Bacteria</taxon>
        <taxon>Bacillati</taxon>
        <taxon>Actinomycetota</taxon>
        <taxon>Actinomycetes</taxon>
        <taxon>Geodermatophilales</taxon>
        <taxon>Geodermatophilaceae</taxon>
        <taxon>Geodermatophilus</taxon>
    </lineage>
</organism>
<sequence length="54" mass="5897">MFEVDDVDAEYARLAGAGVPFEGRLHTEAWGRQAVFADPDGNRFVLSSRSRVAG</sequence>
<keyword evidence="2" id="KW-0223">Dioxygenase</keyword>
<keyword evidence="2" id="KW-0560">Oxidoreductase</keyword>
<proteinExistence type="predicted"/>
<dbReference type="GO" id="GO:0051213">
    <property type="term" value="F:dioxygenase activity"/>
    <property type="evidence" value="ECO:0007669"/>
    <property type="project" value="UniProtKB-KW"/>
</dbReference>